<dbReference type="RefSeq" id="WP_153729792.1">
    <property type="nucleotide sequence ID" value="NZ_WJNH01000013.1"/>
</dbReference>
<dbReference type="Proteomes" id="UP000480185">
    <property type="component" value="Unassembled WGS sequence"/>
</dbReference>
<name>A0A6G1XA71_9BACI</name>
<sequence>MCVLHDNKEGMSQKARRQLSYEIIEYKQLLKGLKIKLNDLTSSCPKNADTRQNAIKVAKLISENTFLSNYIKEMKKPPLKELKKLPIVHHKTIKKHRKYIIAISIIYIMEFTYIKKYMNH</sequence>
<reference evidence="2 3" key="1">
    <citation type="submission" date="2019-11" db="EMBL/GenBank/DDBJ databases">
        <authorList>
            <person name="Li J."/>
        </authorList>
    </citation>
    <scope>NUCLEOTIDE SEQUENCE [LARGE SCALE GENOMIC DNA]</scope>
    <source>
        <strain evidence="2 3">J4</strain>
    </source>
</reference>
<feature type="transmembrane region" description="Helical" evidence="1">
    <location>
        <begin position="99"/>
        <end position="118"/>
    </location>
</feature>
<comment type="caution">
    <text evidence="2">The sequence shown here is derived from an EMBL/GenBank/DDBJ whole genome shotgun (WGS) entry which is preliminary data.</text>
</comment>
<keyword evidence="3" id="KW-1185">Reference proteome</keyword>
<evidence type="ECO:0000313" key="3">
    <source>
        <dbReference type="Proteomes" id="UP000480185"/>
    </source>
</evidence>
<keyword evidence="1" id="KW-0472">Membrane</keyword>
<keyword evidence="1" id="KW-1133">Transmembrane helix</keyword>
<dbReference type="OrthoDB" id="2909549at2"/>
<proteinExistence type="predicted"/>
<keyword evidence="1" id="KW-0812">Transmembrane</keyword>
<dbReference type="AlphaFoldDB" id="A0A6G1XA71"/>
<protein>
    <submittedName>
        <fullName evidence="2">Uncharacterized protein</fullName>
    </submittedName>
</protein>
<evidence type="ECO:0000313" key="2">
    <source>
        <dbReference type="EMBL" id="MRG87903.1"/>
    </source>
</evidence>
<evidence type="ECO:0000256" key="1">
    <source>
        <dbReference type="SAM" id="Phobius"/>
    </source>
</evidence>
<gene>
    <name evidence="2" type="ORF">GH754_16690</name>
</gene>
<dbReference type="EMBL" id="WJNH01000013">
    <property type="protein sequence ID" value="MRG87903.1"/>
    <property type="molecule type" value="Genomic_DNA"/>
</dbReference>
<accession>A0A6G1XA71</accession>
<organism evidence="2 3">
    <name type="scientific">Salinibacillus xinjiangensis</name>
    <dbReference type="NCBI Taxonomy" id="1229268"/>
    <lineage>
        <taxon>Bacteria</taxon>
        <taxon>Bacillati</taxon>
        <taxon>Bacillota</taxon>
        <taxon>Bacilli</taxon>
        <taxon>Bacillales</taxon>
        <taxon>Bacillaceae</taxon>
        <taxon>Salinibacillus</taxon>
    </lineage>
</organism>